<dbReference type="AlphaFoldDB" id="A0A3D9KWH9"/>
<feature type="transmembrane region" description="Helical" evidence="1">
    <location>
        <begin position="32"/>
        <end position="52"/>
    </location>
</feature>
<keyword evidence="1" id="KW-0812">Transmembrane</keyword>
<evidence type="ECO:0000256" key="1">
    <source>
        <dbReference type="SAM" id="Phobius"/>
    </source>
</evidence>
<protein>
    <submittedName>
        <fullName evidence="3">Histidine kinase</fullName>
    </submittedName>
</protein>
<dbReference type="Gene3D" id="3.30.565.10">
    <property type="entry name" value="Histidine kinase-like ATPase, C-terminal domain"/>
    <property type="match status" value="1"/>
</dbReference>
<dbReference type="InterPro" id="IPR010559">
    <property type="entry name" value="Sig_transdc_His_kin_internal"/>
</dbReference>
<dbReference type="PANTHER" id="PTHR34220:SF7">
    <property type="entry name" value="SENSOR HISTIDINE KINASE YPDA"/>
    <property type="match status" value="1"/>
</dbReference>
<sequence length="372" mass="42635">MPIKKINSLPPNITINHFYLNMLQSNTKRHRIIMLLQHIGVWCVLLLFPLLLTDRSDPMIFLMRHARTVLILGFVFYLYYLVLVPRLFLTGKKYTFVAISVVVLISLALVFMITDIPPSDKPNMPRPGGRKDSGLMGPFLWIRSFTLLTLGAGTALGMRFAQSWRQERERRKSLENEQLKSELSMLKYQLQPHFFFNSLNTIYSSIDDDPSHAKDTVHKLSKLMRYLLYKANDQSVALKDEITFLSAYIELMKSRVGSHVDVMVSFPAKDLDHLQIEPLMFISLVENAFKHGIHAQKPSHIRIDMKQTSTGSLQLKVVNSNFPKSNEDQSGSGIGLSNLKKRLERLYPDSNNRLQQEIVDNQYIATLTIPTA</sequence>
<comment type="caution">
    <text evidence="3">The sequence shown here is derived from an EMBL/GenBank/DDBJ whole genome shotgun (WGS) entry which is preliminary data.</text>
</comment>
<dbReference type="InterPro" id="IPR050640">
    <property type="entry name" value="Bact_2-comp_sensor_kinase"/>
</dbReference>
<name>A0A3D9KWH9_MARFU</name>
<keyword evidence="1" id="KW-1133">Transmembrane helix</keyword>
<dbReference type="GO" id="GO:0000155">
    <property type="term" value="F:phosphorelay sensor kinase activity"/>
    <property type="evidence" value="ECO:0007669"/>
    <property type="project" value="InterPro"/>
</dbReference>
<gene>
    <name evidence="3" type="ORF">C7460_13212</name>
</gene>
<feature type="transmembrane region" description="Helical" evidence="1">
    <location>
        <begin position="140"/>
        <end position="161"/>
    </location>
</feature>
<feature type="transmembrane region" description="Helical" evidence="1">
    <location>
        <begin position="94"/>
        <end position="114"/>
    </location>
</feature>
<dbReference type="InterPro" id="IPR036890">
    <property type="entry name" value="HATPase_C_sf"/>
</dbReference>
<dbReference type="EMBL" id="QREG01000032">
    <property type="protein sequence ID" value="RED92200.1"/>
    <property type="molecule type" value="Genomic_DNA"/>
</dbReference>
<dbReference type="GO" id="GO:0016020">
    <property type="term" value="C:membrane"/>
    <property type="evidence" value="ECO:0007669"/>
    <property type="project" value="InterPro"/>
</dbReference>
<keyword evidence="1" id="KW-0472">Membrane</keyword>
<feature type="domain" description="Signal transduction histidine kinase internal region" evidence="2">
    <location>
        <begin position="182"/>
        <end position="258"/>
    </location>
</feature>
<feature type="transmembrane region" description="Helical" evidence="1">
    <location>
        <begin position="64"/>
        <end position="82"/>
    </location>
</feature>
<keyword evidence="4" id="KW-1185">Reference proteome</keyword>
<evidence type="ECO:0000313" key="4">
    <source>
        <dbReference type="Proteomes" id="UP000256779"/>
    </source>
</evidence>
<keyword evidence="3" id="KW-0418">Kinase</keyword>
<evidence type="ECO:0000259" key="2">
    <source>
        <dbReference type="Pfam" id="PF06580"/>
    </source>
</evidence>
<proteinExistence type="predicted"/>
<organism evidence="3 4">
    <name type="scientific">Marinoscillum furvescens DSM 4134</name>
    <dbReference type="NCBI Taxonomy" id="1122208"/>
    <lineage>
        <taxon>Bacteria</taxon>
        <taxon>Pseudomonadati</taxon>
        <taxon>Bacteroidota</taxon>
        <taxon>Cytophagia</taxon>
        <taxon>Cytophagales</taxon>
        <taxon>Reichenbachiellaceae</taxon>
        <taxon>Marinoscillum</taxon>
    </lineage>
</organism>
<dbReference type="PANTHER" id="PTHR34220">
    <property type="entry name" value="SENSOR HISTIDINE KINASE YPDA"/>
    <property type="match status" value="1"/>
</dbReference>
<reference evidence="3 4" key="1">
    <citation type="submission" date="2018-07" db="EMBL/GenBank/DDBJ databases">
        <title>Genomic Encyclopedia of Type Strains, Phase IV (KMG-IV): sequencing the most valuable type-strain genomes for metagenomic binning, comparative biology and taxonomic classification.</title>
        <authorList>
            <person name="Goeker M."/>
        </authorList>
    </citation>
    <scope>NUCLEOTIDE SEQUENCE [LARGE SCALE GENOMIC DNA]</scope>
    <source>
        <strain evidence="3 4">DSM 4134</strain>
    </source>
</reference>
<dbReference type="SUPFAM" id="SSF55874">
    <property type="entry name" value="ATPase domain of HSP90 chaperone/DNA topoisomerase II/histidine kinase"/>
    <property type="match status" value="1"/>
</dbReference>
<keyword evidence="3" id="KW-0808">Transferase</keyword>
<dbReference type="Pfam" id="PF06580">
    <property type="entry name" value="His_kinase"/>
    <property type="match status" value="1"/>
</dbReference>
<accession>A0A3D9KWH9</accession>
<dbReference type="OrthoDB" id="9792992at2"/>
<dbReference type="Proteomes" id="UP000256779">
    <property type="component" value="Unassembled WGS sequence"/>
</dbReference>
<evidence type="ECO:0000313" key="3">
    <source>
        <dbReference type="EMBL" id="RED92200.1"/>
    </source>
</evidence>